<feature type="transmembrane region" description="Helical" evidence="5">
    <location>
        <begin position="187"/>
        <end position="205"/>
    </location>
</feature>
<evidence type="ECO:0000256" key="5">
    <source>
        <dbReference type="SAM" id="Phobius"/>
    </source>
</evidence>
<dbReference type="PANTHER" id="PTHR26451:SF886">
    <property type="entry name" value="GROWTH HORMONE SECRETAGOGUE RECEPTOR TYPE 1-LIKE-RELATED"/>
    <property type="match status" value="1"/>
</dbReference>
<dbReference type="Proteomes" id="UP000472271">
    <property type="component" value="Chromosome 13"/>
</dbReference>
<feature type="transmembrane region" description="Helical" evidence="5">
    <location>
        <begin position="22"/>
        <end position="43"/>
    </location>
</feature>
<dbReference type="GO" id="GO:0004984">
    <property type="term" value="F:olfactory receptor activity"/>
    <property type="evidence" value="ECO:0007669"/>
    <property type="project" value="TreeGrafter"/>
</dbReference>
<dbReference type="GO" id="GO:0016020">
    <property type="term" value="C:membrane"/>
    <property type="evidence" value="ECO:0007669"/>
    <property type="project" value="UniProtKB-SubCell"/>
</dbReference>
<name>A0A672YE61_9TELE</name>
<dbReference type="GO" id="GO:0005549">
    <property type="term" value="F:odorant binding"/>
    <property type="evidence" value="ECO:0007669"/>
    <property type="project" value="TreeGrafter"/>
</dbReference>
<protein>
    <submittedName>
        <fullName evidence="7">Odorant receptor 131-2-like</fullName>
    </submittedName>
</protein>
<reference evidence="7" key="1">
    <citation type="submission" date="2019-06" db="EMBL/GenBank/DDBJ databases">
        <authorList>
            <consortium name="Wellcome Sanger Institute Data Sharing"/>
        </authorList>
    </citation>
    <scope>NUCLEOTIDE SEQUENCE [LARGE SCALE GENOMIC DNA]</scope>
</reference>
<dbReference type="InterPro" id="IPR017452">
    <property type="entry name" value="GPCR_Rhodpsn_7TM"/>
</dbReference>
<feature type="transmembrane region" description="Helical" evidence="5">
    <location>
        <begin position="133"/>
        <end position="156"/>
    </location>
</feature>
<dbReference type="Ensembl" id="ENSSORT00005002481.1">
    <property type="protein sequence ID" value="ENSSORP00005002420.1"/>
    <property type="gene ID" value="ENSSORG00005001438.1"/>
</dbReference>
<reference evidence="7" key="3">
    <citation type="submission" date="2025-09" db="UniProtKB">
        <authorList>
            <consortium name="Ensembl"/>
        </authorList>
    </citation>
    <scope>IDENTIFICATION</scope>
</reference>
<feature type="transmembrane region" description="Helical" evidence="5">
    <location>
        <begin position="85"/>
        <end position="112"/>
    </location>
</feature>
<dbReference type="CDD" id="cd00637">
    <property type="entry name" value="7tm_classA_rhodopsin-like"/>
    <property type="match status" value="1"/>
</dbReference>
<keyword evidence="4 5" id="KW-0472">Membrane</keyword>
<accession>A0A672YE61</accession>
<feature type="transmembrane region" description="Helical" evidence="5">
    <location>
        <begin position="265"/>
        <end position="285"/>
    </location>
</feature>
<dbReference type="InterPro" id="IPR000276">
    <property type="entry name" value="GPCR_Rhodpsn"/>
</dbReference>
<evidence type="ECO:0000313" key="7">
    <source>
        <dbReference type="Ensembl" id="ENSSORP00005002420.1"/>
    </source>
</evidence>
<evidence type="ECO:0000313" key="8">
    <source>
        <dbReference type="Proteomes" id="UP000472271"/>
    </source>
</evidence>
<dbReference type="AlphaFoldDB" id="A0A672YE61"/>
<keyword evidence="8" id="KW-1185">Reference proteome</keyword>
<comment type="subcellular location">
    <subcellularLocation>
        <location evidence="1">Membrane</location>
    </subcellularLocation>
</comment>
<reference evidence="7" key="2">
    <citation type="submission" date="2025-08" db="UniProtKB">
        <authorList>
            <consortium name="Ensembl"/>
        </authorList>
    </citation>
    <scope>IDENTIFICATION</scope>
</reference>
<evidence type="ECO:0000256" key="4">
    <source>
        <dbReference type="ARBA" id="ARBA00023136"/>
    </source>
</evidence>
<dbReference type="PANTHER" id="PTHR26451">
    <property type="entry name" value="G_PROTEIN_RECEP_F1_2 DOMAIN-CONTAINING PROTEIN"/>
    <property type="match status" value="1"/>
</dbReference>
<organism evidence="7 8">
    <name type="scientific">Sphaeramia orbicularis</name>
    <name type="common">orbiculate cardinalfish</name>
    <dbReference type="NCBI Taxonomy" id="375764"/>
    <lineage>
        <taxon>Eukaryota</taxon>
        <taxon>Metazoa</taxon>
        <taxon>Chordata</taxon>
        <taxon>Craniata</taxon>
        <taxon>Vertebrata</taxon>
        <taxon>Euteleostomi</taxon>
        <taxon>Actinopterygii</taxon>
        <taxon>Neopterygii</taxon>
        <taxon>Teleostei</taxon>
        <taxon>Neoteleostei</taxon>
        <taxon>Acanthomorphata</taxon>
        <taxon>Gobiaria</taxon>
        <taxon>Kurtiformes</taxon>
        <taxon>Apogonoidei</taxon>
        <taxon>Apogonidae</taxon>
        <taxon>Apogoninae</taxon>
        <taxon>Sphaeramia</taxon>
    </lineage>
</organism>
<dbReference type="InParanoid" id="A0A672YE61"/>
<dbReference type="FunFam" id="1.20.1070.10:FF:000096">
    <property type="entry name" value="Odorant receptor 131-2"/>
    <property type="match status" value="1"/>
</dbReference>
<feature type="transmembrane region" description="Helical" evidence="5">
    <location>
        <begin position="226"/>
        <end position="245"/>
    </location>
</feature>
<evidence type="ECO:0000259" key="6">
    <source>
        <dbReference type="PROSITE" id="PS50262"/>
    </source>
</evidence>
<feature type="transmembrane region" description="Helical" evidence="5">
    <location>
        <begin position="55"/>
        <end position="79"/>
    </location>
</feature>
<gene>
    <name evidence="7" type="primary">LOC115431135</name>
</gene>
<evidence type="ECO:0000256" key="1">
    <source>
        <dbReference type="ARBA" id="ARBA00004370"/>
    </source>
</evidence>
<dbReference type="SUPFAM" id="SSF81321">
    <property type="entry name" value="Family A G protein-coupled receptor-like"/>
    <property type="match status" value="1"/>
</dbReference>
<evidence type="ECO:0000256" key="3">
    <source>
        <dbReference type="ARBA" id="ARBA00022989"/>
    </source>
</evidence>
<evidence type="ECO:0000256" key="2">
    <source>
        <dbReference type="ARBA" id="ARBA00022692"/>
    </source>
</evidence>
<sequence>MEDNNSLVGCQFLIRQITYDSMIVQVLVFVFICINLLLIVTFFKKDCFHTTARYILFALTLLADSFLLLISDALLIMIYYRIAMQMWLCIIITIFTLFYFFVTPVTLTAMTLERYVANCMPLHHGALCSTRRTMHCILLIHIISSFPCIVILSPFFASIPDSFFRKCGFCSVETFMLQRWHEHLRSAISQFYFLIMCIVIVFCYVKIMKVAKAASGENKKSTGKGVRTVVLHAFQILLCLIQLWFPIIEKAVLHIDGRLFQQLRYVNYIIFSLFPRCLSPLVYGLRDETFLHALKSVFGYYYHKNTKQQIKIIILHRKRSHLMQ</sequence>
<proteinExistence type="predicted"/>
<dbReference type="PROSITE" id="PS50262">
    <property type="entry name" value="G_PROTEIN_RECEP_F1_2"/>
    <property type="match status" value="1"/>
</dbReference>
<dbReference type="PRINTS" id="PR00237">
    <property type="entry name" value="GPCRRHODOPSN"/>
</dbReference>
<dbReference type="Gene3D" id="1.20.1070.10">
    <property type="entry name" value="Rhodopsin 7-helix transmembrane proteins"/>
    <property type="match status" value="1"/>
</dbReference>
<keyword evidence="3 5" id="KW-1133">Transmembrane helix</keyword>
<dbReference type="Pfam" id="PF00001">
    <property type="entry name" value="7tm_1"/>
    <property type="match status" value="1"/>
</dbReference>
<keyword evidence="2 5" id="KW-0812">Transmembrane</keyword>
<dbReference type="GO" id="GO:0004930">
    <property type="term" value="F:G protein-coupled receptor activity"/>
    <property type="evidence" value="ECO:0007669"/>
    <property type="project" value="InterPro"/>
</dbReference>
<dbReference type="FunCoup" id="A0A672YE61">
    <property type="interactions" value="23"/>
</dbReference>
<dbReference type="InterPro" id="IPR052921">
    <property type="entry name" value="GPCR1_Superfamily_Member"/>
</dbReference>
<feature type="domain" description="G-protein coupled receptors family 1 profile" evidence="6">
    <location>
        <begin position="34"/>
        <end position="283"/>
    </location>
</feature>